<evidence type="ECO:0000313" key="4">
    <source>
        <dbReference type="Proteomes" id="UP000295075"/>
    </source>
</evidence>
<sequence length="149" mass="17565">MYVAQFNISIERESLDHPRMKDFVERLEPVNAEADVWDGFVWRLHDDTGNATDIRAFDDQRIIFNLSVWKSVETLKNFVYQSSHRAMLKRRLDWFERIVEPSYVLWWVDESERPSVEEAKSRLKQLQEHGPSSSVFTFDTVPVPDSSDA</sequence>
<proteinExistence type="predicted"/>
<evidence type="ECO:0000256" key="1">
    <source>
        <dbReference type="SAM" id="MobiDB-lite"/>
    </source>
</evidence>
<evidence type="ECO:0000259" key="2">
    <source>
        <dbReference type="Pfam" id="PF11695"/>
    </source>
</evidence>
<feature type="domain" description="DUF3291" evidence="2">
    <location>
        <begin position="4"/>
        <end position="139"/>
    </location>
</feature>
<keyword evidence="4" id="KW-1185">Reference proteome</keyword>
<organism evidence="3 4">
    <name type="scientific">Kribbella albertanoniae</name>
    <dbReference type="NCBI Taxonomy" id="1266829"/>
    <lineage>
        <taxon>Bacteria</taxon>
        <taxon>Bacillati</taxon>
        <taxon>Actinomycetota</taxon>
        <taxon>Actinomycetes</taxon>
        <taxon>Propionibacteriales</taxon>
        <taxon>Kribbellaceae</taxon>
        <taxon>Kribbella</taxon>
    </lineage>
</organism>
<gene>
    <name evidence="3" type="ORF">E1261_04415</name>
</gene>
<dbReference type="InterPro" id="IPR021708">
    <property type="entry name" value="DUF3291"/>
</dbReference>
<dbReference type="Proteomes" id="UP000295075">
    <property type="component" value="Unassembled WGS sequence"/>
</dbReference>
<dbReference type="InterPro" id="IPR011008">
    <property type="entry name" value="Dimeric_a/b-barrel"/>
</dbReference>
<accession>A0A4R4QFB8</accession>
<evidence type="ECO:0000313" key="3">
    <source>
        <dbReference type="EMBL" id="TDC34170.1"/>
    </source>
</evidence>
<dbReference type="OrthoDB" id="2376237at2"/>
<reference evidence="3 4" key="1">
    <citation type="submission" date="2019-03" db="EMBL/GenBank/DDBJ databases">
        <title>Draft genome sequences of novel Actinobacteria.</title>
        <authorList>
            <person name="Sahin N."/>
            <person name="Ay H."/>
            <person name="Saygin H."/>
        </authorList>
    </citation>
    <scope>NUCLEOTIDE SEQUENCE [LARGE SCALE GENOMIC DNA]</scope>
    <source>
        <strain evidence="3 4">JCM 30547</strain>
    </source>
</reference>
<feature type="region of interest" description="Disordered" evidence="1">
    <location>
        <begin position="119"/>
        <end position="149"/>
    </location>
</feature>
<comment type="caution">
    <text evidence="3">The sequence shown here is derived from an EMBL/GenBank/DDBJ whole genome shotgun (WGS) entry which is preliminary data.</text>
</comment>
<dbReference type="Pfam" id="PF11695">
    <property type="entry name" value="DUF3291"/>
    <property type="match status" value="1"/>
</dbReference>
<name>A0A4R4QFB8_9ACTN</name>
<dbReference type="RefSeq" id="WP_132402229.1">
    <property type="nucleotide sequence ID" value="NZ_SMKA01000009.1"/>
</dbReference>
<dbReference type="SUPFAM" id="SSF54909">
    <property type="entry name" value="Dimeric alpha+beta barrel"/>
    <property type="match status" value="1"/>
</dbReference>
<protein>
    <submittedName>
        <fullName evidence="3">DUF3291 domain-containing protein</fullName>
    </submittedName>
</protein>
<dbReference type="EMBL" id="SMKA01000009">
    <property type="protein sequence ID" value="TDC34170.1"/>
    <property type="molecule type" value="Genomic_DNA"/>
</dbReference>
<dbReference type="AlphaFoldDB" id="A0A4R4QFB8"/>